<protein>
    <submittedName>
        <fullName evidence="11">L-fucose kinase-like isoform X1</fullName>
    </submittedName>
</protein>
<dbReference type="InterPro" id="IPR052203">
    <property type="entry name" value="GHMP_Kinase-Related"/>
</dbReference>
<sequence length="1100" mass="121601">MTDDIFRRSAGRMAGTCVKWTAIVLTTANKDWTYAFQKELELRQAKGYIDKDVIVLTVEDPKSNVGSGGATVNALLTITEYISAQQGHSVVNAEVLEQSKILILHSGRQYPYDQCGRAFVTLPAAFVTPEYDGLICNIDILIKNITEKLAVKSGPGLWVGSTDMFLSLPKDCNIPWKNCDACAITVPASPQYCKHHGVYKIDKEGYIENILYQRDVGSLECCEIKDGKVPVVCSVVFFNYAIVQKFLAFHVRPPLDACTYMGLDSGELPIQLSLFFDVMMPMSTGVTEADFVEGKWSRAATSTDLETQKRMKKARSLLWKELGEYKIWACLVENGQFHYLSGEAQDHKRLIQMCPYSNNFSDKAFTWSNRTHSYIETSCKADGSNTNIVNSALYGNVTIGDKTVVSCCKIRGNVTIGKDCYVAGLKVENLKKMISIDESMVVQSFSINLQTLGITKEILTIHGKYDKIQVPHWKGANTFCNLPVVVWMNKTGIIKEDLWNTDVDNDNQTMFEAKLFPILHATDSIGLVDLLWIQGVVPDEDHTMLKRWQSSWRLSMREILSFVNAEQELQSRREMFYEVKKEEITTALIQKLHKGFHPIYCSAGIDGFSLSILEKLDSVARGSRSDPGVAARTLANIADVLGSRAGQRGGLRSGPAANKAWAKAFHLLENGELERGVDALAKERSRWLDRPDLLVRAARHYEGAAQILIRQAVMTAKEYFKPDSCQMPFMNKWVTALCPARIDVSGGWSDTPPITYEHGGAVTMIGLQIRGKHPVGAKAKRIDEPKLVLVIYGNDGENTEVICRELSDLEDYYQPYSPGALLKASFICADIVSLTSPKSLKEQLMDGYGGGFEIHSWSVLPQGSGMGTSSILAGAVMACLLRASGKTCDKKGLIHAVLYLEQLLTTGGGWQDQVGGLMGGIKIGLSEAKLPIAVEAVDLKVSTEVIQMVNERLLLIYTGKTRLARNLLQEVLRNWYARNPNIVETENALVILAQECAHGFIDGDLQKVGSCLDKYWAMKKILAPGCETPTIAKLMAAARPFAYGMCMAGAGGGGFLYVLTKDTNHKHLLIDILDTVEGTEGKEIYECSIDTEGLILSVEE</sequence>
<dbReference type="Pfam" id="PF07959">
    <property type="entry name" value="Fucose_pyrophosphorylase"/>
    <property type="match status" value="1"/>
</dbReference>
<keyword evidence="6" id="KW-0812">Transmembrane</keyword>
<keyword evidence="6" id="KW-1133">Transmembrane helix</keyword>
<dbReference type="Gene3D" id="2.160.10.10">
    <property type="entry name" value="Hexapeptide repeat proteins"/>
    <property type="match status" value="1"/>
</dbReference>
<evidence type="ECO:0000256" key="3">
    <source>
        <dbReference type="ARBA" id="ARBA00022777"/>
    </source>
</evidence>
<name>A0A8B8EPU0_CRAVI</name>
<dbReference type="PRINTS" id="PR00959">
    <property type="entry name" value="MEVGALKINASE"/>
</dbReference>
<keyword evidence="1" id="KW-0808">Transferase</keyword>
<dbReference type="PANTHER" id="PTHR32463">
    <property type="entry name" value="L-FUCOSE KINASE"/>
    <property type="match status" value="1"/>
</dbReference>
<dbReference type="SUPFAM" id="SSF55060">
    <property type="entry name" value="GHMP Kinase, C-terminal domain"/>
    <property type="match status" value="1"/>
</dbReference>
<dbReference type="PANTHER" id="PTHR32463:SF0">
    <property type="entry name" value="L-FUCOSE KINASE"/>
    <property type="match status" value="1"/>
</dbReference>
<gene>
    <name evidence="11" type="primary">LOC111135841</name>
</gene>
<comment type="similarity">
    <text evidence="5">Belongs to the GHMP kinase family.</text>
</comment>
<dbReference type="GO" id="GO:0005524">
    <property type="term" value="F:ATP binding"/>
    <property type="evidence" value="ECO:0007669"/>
    <property type="project" value="UniProtKB-KW"/>
</dbReference>
<dbReference type="AlphaFoldDB" id="A0A8B8EPU0"/>
<dbReference type="Proteomes" id="UP000694844">
    <property type="component" value="Chromosome 5"/>
</dbReference>
<feature type="transmembrane region" description="Helical" evidence="6">
    <location>
        <begin position="1041"/>
        <end position="1059"/>
    </location>
</feature>
<dbReference type="Pfam" id="PF08544">
    <property type="entry name" value="GHMP_kinases_C"/>
    <property type="match status" value="1"/>
</dbReference>
<evidence type="ECO:0000256" key="2">
    <source>
        <dbReference type="ARBA" id="ARBA00022741"/>
    </source>
</evidence>
<dbReference type="InterPro" id="IPR012887">
    <property type="entry name" value="GDP_fucose_pyrophosphorylase"/>
</dbReference>
<dbReference type="GO" id="GO:0042352">
    <property type="term" value="P:GDP-L-fucose salvage"/>
    <property type="evidence" value="ECO:0007669"/>
    <property type="project" value="TreeGrafter"/>
</dbReference>
<dbReference type="InterPro" id="IPR013750">
    <property type="entry name" value="GHMP_kinase_C_dom"/>
</dbReference>
<dbReference type="GO" id="GO:0050201">
    <property type="term" value="F:fucokinase activity"/>
    <property type="evidence" value="ECO:0007669"/>
    <property type="project" value="TreeGrafter"/>
</dbReference>
<evidence type="ECO:0000256" key="4">
    <source>
        <dbReference type="ARBA" id="ARBA00022840"/>
    </source>
</evidence>
<dbReference type="OrthoDB" id="271303at2759"/>
<keyword evidence="10" id="KW-1185">Reference proteome</keyword>
<keyword evidence="6" id="KW-0472">Membrane</keyword>
<evidence type="ECO:0000256" key="1">
    <source>
        <dbReference type="ARBA" id="ARBA00022679"/>
    </source>
</evidence>
<accession>A0A8B8EPU0</accession>
<dbReference type="InterPro" id="IPR006204">
    <property type="entry name" value="GHMP_kinase_N_dom"/>
</dbReference>
<dbReference type="SUPFAM" id="SSF54211">
    <property type="entry name" value="Ribosomal protein S5 domain 2-like"/>
    <property type="match status" value="1"/>
</dbReference>
<organism evidence="10 11">
    <name type="scientific">Crassostrea virginica</name>
    <name type="common">Eastern oyster</name>
    <dbReference type="NCBI Taxonomy" id="6565"/>
    <lineage>
        <taxon>Eukaryota</taxon>
        <taxon>Metazoa</taxon>
        <taxon>Spiralia</taxon>
        <taxon>Lophotrochozoa</taxon>
        <taxon>Mollusca</taxon>
        <taxon>Bivalvia</taxon>
        <taxon>Autobranchia</taxon>
        <taxon>Pteriomorphia</taxon>
        <taxon>Ostreida</taxon>
        <taxon>Ostreoidea</taxon>
        <taxon>Ostreidae</taxon>
        <taxon>Crassostrea</taxon>
    </lineage>
</organism>
<evidence type="ECO:0000259" key="9">
    <source>
        <dbReference type="Pfam" id="PF08544"/>
    </source>
</evidence>
<feature type="domain" description="GHMP kinase N-terminal" evidence="7">
    <location>
        <begin position="843"/>
        <end position="920"/>
    </location>
</feature>
<evidence type="ECO:0000256" key="6">
    <source>
        <dbReference type="SAM" id="Phobius"/>
    </source>
</evidence>
<dbReference type="Gene3D" id="3.30.230.120">
    <property type="match status" value="1"/>
</dbReference>
<keyword evidence="2" id="KW-0547">Nucleotide-binding</keyword>
<evidence type="ECO:0000256" key="5">
    <source>
        <dbReference type="ARBA" id="ARBA00038121"/>
    </source>
</evidence>
<dbReference type="KEGG" id="cvn:111135841"/>
<evidence type="ECO:0000259" key="8">
    <source>
        <dbReference type="Pfam" id="PF07959"/>
    </source>
</evidence>
<dbReference type="InterPro" id="IPR011004">
    <property type="entry name" value="Trimer_LpxA-like_sf"/>
</dbReference>
<dbReference type="InterPro" id="IPR020568">
    <property type="entry name" value="Ribosomal_Su5_D2-typ_SF"/>
</dbReference>
<feature type="domain" description="GHMP kinase C-terminal" evidence="9">
    <location>
        <begin position="999"/>
        <end position="1070"/>
    </location>
</feature>
<keyword evidence="4" id="KW-0067">ATP-binding</keyword>
<feature type="domain" description="GDP-fucose pyrophosphorylase" evidence="8">
    <location>
        <begin position="94"/>
        <end position="520"/>
    </location>
</feature>
<dbReference type="InterPro" id="IPR036554">
    <property type="entry name" value="GHMP_kinase_C_sf"/>
</dbReference>
<evidence type="ECO:0000313" key="10">
    <source>
        <dbReference type="Proteomes" id="UP000694844"/>
    </source>
</evidence>
<evidence type="ECO:0000259" key="7">
    <source>
        <dbReference type="Pfam" id="PF00288"/>
    </source>
</evidence>
<evidence type="ECO:0000313" key="11">
    <source>
        <dbReference type="RefSeq" id="XP_022341949.1"/>
    </source>
</evidence>
<reference evidence="11" key="1">
    <citation type="submission" date="2025-08" db="UniProtKB">
        <authorList>
            <consortium name="RefSeq"/>
        </authorList>
    </citation>
    <scope>IDENTIFICATION</scope>
    <source>
        <tissue evidence="11">Whole sample</tissue>
    </source>
</reference>
<dbReference type="GeneID" id="111135841"/>
<keyword evidence="3" id="KW-0418">Kinase</keyword>
<dbReference type="RefSeq" id="XP_022341949.1">
    <property type="nucleotide sequence ID" value="XM_022486241.1"/>
</dbReference>
<dbReference type="Pfam" id="PF00288">
    <property type="entry name" value="GHMP_kinases_N"/>
    <property type="match status" value="1"/>
</dbReference>
<proteinExistence type="inferred from homology"/>
<dbReference type="SUPFAM" id="SSF51161">
    <property type="entry name" value="Trimeric LpxA-like enzymes"/>
    <property type="match status" value="1"/>
</dbReference>